<dbReference type="OrthoDB" id="20872at2759"/>
<organism evidence="4 5">
    <name type="scientific">Cylicostephanus goldi</name>
    <name type="common">Nematode worm</name>
    <dbReference type="NCBI Taxonomy" id="71465"/>
    <lineage>
        <taxon>Eukaryota</taxon>
        <taxon>Metazoa</taxon>
        <taxon>Ecdysozoa</taxon>
        <taxon>Nematoda</taxon>
        <taxon>Chromadorea</taxon>
        <taxon>Rhabditida</taxon>
        <taxon>Rhabditina</taxon>
        <taxon>Rhabditomorpha</taxon>
        <taxon>Strongyloidea</taxon>
        <taxon>Strongylidae</taxon>
        <taxon>Cylicostephanus</taxon>
    </lineage>
</organism>
<dbReference type="InterPro" id="IPR051631">
    <property type="entry name" value="Ankyrin-KH/SAM_domain"/>
</dbReference>
<protein>
    <submittedName>
        <fullName evidence="4">Uncharacterized protein</fullName>
    </submittedName>
</protein>
<dbReference type="EMBL" id="UYRV01123927">
    <property type="protein sequence ID" value="VDN34088.1"/>
    <property type="molecule type" value="Genomic_DNA"/>
</dbReference>
<name>A0A3P7NEN2_CYLGO</name>
<keyword evidence="5" id="KW-1185">Reference proteome</keyword>
<dbReference type="Pfam" id="PF12796">
    <property type="entry name" value="Ank_2"/>
    <property type="match status" value="1"/>
</dbReference>
<dbReference type="PANTHER" id="PTHR23206">
    <property type="entry name" value="MASK PROTEIN"/>
    <property type="match status" value="1"/>
</dbReference>
<dbReference type="PROSITE" id="PS50297">
    <property type="entry name" value="ANK_REP_REGION"/>
    <property type="match status" value="1"/>
</dbReference>
<dbReference type="Proteomes" id="UP000271889">
    <property type="component" value="Unassembled WGS sequence"/>
</dbReference>
<dbReference type="GO" id="GO:0005737">
    <property type="term" value="C:cytoplasm"/>
    <property type="evidence" value="ECO:0007669"/>
    <property type="project" value="TreeGrafter"/>
</dbReference>
<dbReference type="AlphaFoldDB" id="A0A3P7NEN2"/>
<accession>A0A3P7NEN2</accession>
<sequence>MEAANGGYVEVGELLLDACADPNTAPVPSSRDTALTIAADKGHERFVDMLVHRGAHIDARNKKVVEHMVQHVRQFPGDQELSRYLTTITEPDLMQNCKECMELIVKAKNAQAEEANRAAESLLALLAEE</sequence>
<dbReference type="Gene3D" id="1.25.40.20">
    <property type="entry name" value="Ankyrin repeat-containing domain"/>
    <property type="match status" value="1"/>
</dbReference>
<dbReference type="InterPro" id="IPR002110">
    <property type="entry name" value="Ankyrin_rpt"/>
</dbReference>
<evidence type="ECO:0000256" key="1">
    <source>
        <dbReference type="ARBA" id="ARBA00022737"/>
    </source>
</evidence>
<gene>
    <name evidence="4" type="ORF">CGOC_LOCUS12534</name>
</gene>
<evidence type="ECO:0000313" key="5">
    <source>
        <dbReference type="Proteomes" id="UP000271889"/>
    </source>
</evidence>
<evidence type="ECO:0000256" key="2">
    <source>
        <dbReference type="ARBA" id="ARBA00023043"/>
    </source>
</evidence>
<proteinExistence type="predicted"/>
<feature type="repeat" description="ANK" evidence="3">
    <location>
        <begin position="30"/>
        <end position="62"/>
    </location>
</feature>
<dbReference type="SUPFAM" id="SSF48403">
    <property type="entry name" value="Ankyrin repeat"/>
    <property type="match status" value="1"/>
</dbReference>
<dbReference type="PROSITE" id="PS50088">
    <property type="entry name" value="ANK_REPEAT"/>
    <property type="match status" value="1"/>
</dbReference>
<evidence type="ECO:0000256" key="3">
    <source>
        <dbReference type="PROSITE-ProRule" id="PRU00023"/>
    </source>
</evidence>
<dbReference type="PANTHER" id="PTHR23206:SF8">
    <property type="entry name" value="ANKYRIN REPEAT AND KH DOMAIN-CONTAINING 1"/>
    <property type="match status" value="1"/>
</dbReference>
<keyword evidence="2 3" id="KW-0040">ANK repeat</keyword>
<dbReference type="GO" id="GO:0045087">
    <property type="term" value="P:innate immune response"/>
    <property type="evidence" value="ECO:0007669"/>
    <property type="project" value="TreeGrafter"/>
</dbReference>
<reference evidence="4 5" key="1">
    <citation type="submission" date="2018-11" db="EMBL/GenBank/DDBJ databases">
        <authorList>
            <consortium name="Pathogen Informatics"/>
        </authorList>
    </citation>
    <scope>NUCLEOTIDE SEQUENCE [LARGE SCALE GENOMIC DNA]</scope>
</reference>
<evidence type="ECO:0000313" key="4">
    <source>
        <dbReference type="EMBL" id="VDN34088.1"/>
    </source>
</evidence>
<dbReference type="InterPro" id="IPR036770">
    <property type="entry name" value="Ankyrin_rpt-contain_sf"/>
</dbReference>
<keyword evidence="1" id="KW-0677">Repeat</keyword>
<feature type="non-terminal residue" evidence="4">
    <location>
        <position position="129"/>
    </location>
</feature>